<gene>
    <name evidence="1" type="ORF">AMELA_G00060320</name>
</gene>
<accession>A0A7J6B211</accession>
<proteinExistence type="predicted"/>
<keyword evidence="2" id="KW-1185">Reference proteome</keyword>
<comment type="caution">
    <text evidence="1">The sequence shown here is derived from an EMBL/GenBank/DDBJ whole genome shotgun (WGS) entry which is preliminary data.</text>
</comment>
<organism evidence="1 2">
    <name type="scientific">Ameiurus melas</name>
    <name type="common">Black bullhead</name>
    <name type="synonym">Silurus melas</name>
    <dbReference type="NCBI Taxonomy" id="219545"/>
    <lineage>
        <taxon>Eukaryota</taxon>
        <taxon>Metazoa</taxon>
        <taxon>Chordata</taxon>
        <taxon>Craniata</taxon>
        <taxon>Vertebrata</taxon>
        <taxon>Euteleostomi</taxon>
        <taxon>Actinopterygii</taxon>
        <taxon>Neopterygii</taxon>
        <taxon>Teleostei</taxon>
        <taxon>Ostariophysi</taxon>
        <taxon>Siluriformes</taxon>
        <taxon>Ictaluridae</taxon>
        <taxon>Ameiurus</taxon>
    </lineage>
</organism>
<dbReference type="EMBL" id="JAAGNN010000005">
    <property type="protein sequence ID" value="KAF4088926.1"/>
    <property type="molecule type" value="Genomic_DNA"/>
</dbReference>
<feature type="non-terminal residue" evidence="1">
    <location>
        <position position="73"/>
    </location>
</feature>
<dbReference type="AlphaFoldDB" id="A0A7J6B211"/>
<evidence type="ECO:0000313" key="2">
    <source>
        <dbReference type="Proteomes" id="UP000593565"/>
    </source>
</evidence>
<reference evidence="1 2" key="1">
    <citation type="submission" date="2020-02" db="EMBL/GenBank/DDBJ databases">
        <title>A chromosome-scale genome assembly of the black bullhead catfish (Ameiurus melas).</title>
        <authorList>
            <person name="Wen M."/>
            <person name="Zham M."/>
            <person name="Cabau C."/>
            <person name="Klopp C."/>
            <person name="Donnadieu C."/>
            <person name="Roques C."/>
            <person name="Bouchez O."/>
            <person name="Lampietro C."/>
            <person name="Jouanno E."/>
            <person name="Herpin A."/>
            <person name="Louis A."/>
            <person name="Berthelot C."/>
            <person name="Parey E."/>
            <person name="Roest-Crollius H."/>
            <person name="Braasch I."/>
            <person name="Postlethwait J."/>
            <person name="Robinson-Rechavi M."/>
            <person name="Echchiki A."/>
            <person name="Begum T."/>
            <person name="Montfort J."/>
            <person name="Schartl M."/>
            <person name="Bobe J."/>
            <person name="Guiguen Y."/>
        </authorList>
    </citation>
    <scope>NUCLEOTIDE SEQUENCE [LARGE SCALE GENOMIC DNA]</scope>
    <source>
        <strain evidence="1">M_S1</strain>
        <tissue evidence="1">Blood</tissue>
    </source>
</reference>
<protein>
    <submittedName>
        <fullName evidence="1">Uncharacterized protein</fullName>
    </submittedName>
</protein>
<name>A0A7J6B211_AMEME</name>
<evidence type="ECO:0000313" key="1">
    <source>
        <dbReference type="EMBL" id="KAF4088926.1"/>
    </source>
</evidence>
<dbReference type="Proteomes" id="UP000593565">
    <property type="component" value="Unassembled WGS sequence"/>
</dbReference>
<sequence>CSGCQCVHLDSPAPYTLRDNPHALFFFRVNEVEARKADGGKMKIKLLFALSLQLAYSIKRDKNLSRKVHWMSC</sequence>